<evidence type="ECO:0000313" key="7">
    <source>
        <dbReference type="Proteomes" id="UP000283383"/>
    </source>
</evidence>
<dbReference type="InterPro" id="IPR001452">
    <property type="entry name" value="SH3_domain"/>
</dbReference>
<evidence type="ECO:0000256" key="1">
    <source>
        <dbReference type="ARBA" id="ARBA00022443"/>
    </source>
</evidence>
<feature type="domain" description="BAR" evidence="5">
    <location>
        <begin position="7"/>
        <end position="241"/>
    </location>
</feature>
<evidence type="ECO:0000259" key="4">
    <source>
        <dbReference type="PROSITE" id="PS50002"/>
    </source>
</evidence>
<keyword evidence="7" id="KW-1185">Reference proteome</keyword>
<reference evidence="6 7" key="1">
    <citation type="journal article" date="2018" name="BMC Genomics">
        <title>Comparative genome analyses reveal sequence features reflecting distinct modes of host-adaptation between dicot and monocot powdery mildew.</title>
        <authorList>
            <person name="Wu Y."/>
            <person name="Ma X."/>
            <person name="Pan Z."/>
            <person name="Kale S.D."/>
            <person name="Song Y."/>
            <person name="King H."/>
            <person name="Zhang Q."/>
            <person name="Presley C."/>
            <person name="Deng X."/>
            <person name="Wei C.I."/>
            <person name="Xiao S."/>
        </authorList>
    </citation>
    <scope>NUCLEOTIDE SEQUENCE [LARGE SCALE GENOMIC DNA]</scope>
    <source>
        <strain evidence="6">UMSG3</strain>
    </source>
</reference>
<dbReference type="PANTHER" id="PTHR47174:SF2">
    <property type="entry name" value="SH3 DOMAIN SIGNALLING PROTEIN (AFU_ORTHOLOGUE AFUA_5G07670)"/>
    <property type="match status" value="1"/>
</dbReference>
<dbReference type="GO" id="GO:0030479">
    <property type="term" value="C:actin cortical patch"/>
    <property type="evidence" value="ECO:0007669"/>
    <property type="project" value="TreeGrafter"/>
</dbReference>
<dbReference type="PRINTS" id="PR00452">
    <property type="entry name" value="SH3DOMAIN"/>
</dbReference>
<dbReference type="Proteomes" id="UP000283383">
    <property type="component" value="Unassembled WGS sequence"/>
</dbReference>
<dbReference type="AlphaFoldDB" id="A0A420JBI3"/>
<feature type="compositionally biased region" description="Basic residues" evidence="3">
    <location>
        <begin position="383"/>
        <end position="399"/>
    </location>
</feature>
<dbReference type="GO" id="GO:1990528">
    <property type="term" value="C:Rvs161p-Rvs167p complex"/>
    <property type="evidence" value="ECO:0007669"/>
    <property type="project" value="TreeGrafter"/>
</dbReference>
<sequence length="460" mass="51788">MKSVNRQFGKLMRKNHGDTTNIAVLLSDFEEADKILSKFIEACKAWRDSWVSILSVQLASTSMFKELYEPIMGTNERNGPEPIVTPIEKLDRVQKLQLVQSELKSDLLEEVKIIDCRIIKPAVNTKELIQPMKKIIKKRENKRLDWDMYVNRVDGYLKKMKRTDRENSALIKAEEDMAQAANTLKIADDHLREILPPIISAAVSVLPHLTEAQIMVQTSLLAHSYTALHNFLEEVGLQSMTSIEEILMLWSKDFNPIQKKVEAIDCIARGKFNHQPTTYHLKGSTTIRHNPANDTQNRRLSGNTTVSSQHSVPMLETGSLHVSSSKSQRTSPISPTSSQEHGTALPPPKYASRENSSQISSKSNNYTHSPIATNVDHIQRSTVGKKRPPPPPPPKRKASQKPDFYVTALYSFEGQNEGDLSFQEGDVIKVIKKTASSDDWWEGTLRGIQGSFPANYCKSD</sequence>
<dbReference type="SUPFAM" id="SSF103657">
    <property type="entry name" value="BAR/IMD domain-like"/>
    <property type="match status" value="1"/>
</dbReference>
<protein>
    <submittedName>
        <fullName evidence="6">Regulator of cytoskeleton and endocytosis</fullName>
    </submittedName>
</protein>
<dbReference type="Pfam" id="PF14604">
    <property type="entry name" value="SH3_9"/>
    <property type="match status" value="1"/>
</dbReference>
<comment type="caution">
    <text evidence="6">The sequence shown here is derived from an EMBL/GenBank/DDBJ whole genome shotgun (WGS) entry which is preliminary data.</text>
</comment>
<evidence type="ECO:0000259" key="5">
    <source>
        <dbReference type="PROSITE" id="PS51021"/>
    </source>
</evidence>
<feature type="domain" description="SH3" evidence="4">
    <location>
        <begin position="401"/>
        <end position="460"/>
    </location>
</feature>
<dbReference type="GO" id="GO:0097320">
    <property type="term" value="P:plasma membrane tubulation"/>
    <property type="evidence" value="ECO:0007669"/>
    <property type="project" value="TreeGrafter"/>
</dbReference>
<dbReference type="CDD" id="cd07599">
    <property type="entry name" value="BAR_Rvs167p"/>
    <property type="match status" value="1"/>
</dbReference>
<organism evidence="6 7">
    <name type="scientific">Golovinomyces cichoracearum</name>
    <dbReference type="NCBI Taxonomy" id="62708"/>
    <lineage>
        <taxon>Eukaryota</taxon>
        <taxon>Fungi</taxon>
        <taxon>Dikarya</taxon>
        <taxon>Ascomycota</taxon>
        <taxon>Pezizomycotina</taxon>
        <taxon>Leotiomycetes</taxon>
        <taxon>Erysiphales</taxon>
        <taxon>Erysiphaceae</taxon>
        <taxon>Golovinomyces</taxon>
    </lineage>
</organism>
<dbReference type="SMART" id="SM00326">
    <property type="entry name" value="SH3"/>
    <property type="match status" value="1"/>
</dbReference>
<evidence type="ECO:0000313" key="6">
    <source>
        <dbReference type="EMBL" id="RKF84131.1"/>
    </source>
</evidence>
<dbReference type="FunFam" id="2.30.30.40:FF:000100">
    <property type="entry name" value="SH3 domain-containing YSC84-like protein 1"/>
    <property type="match status" value="1"/>
</dbReference>
<dbReference type="GO" id="GO:0051666">
    <property type="term" value="P:actin cortical patch localization"/>
    <property type="evidence" value="ECO:0007669"/>
    <property type="project" value="InterPro"/>
</dbReference>
<feature type="compositionally biased region" description="Polar residues" evidence="3">
    <location>
        <begin position="353"/>
        <end position="372"/>
    </location>
</feature>
<feature type="region of interest" description="Disordered" evidence="3">
    <location>
        <begin position="278"/>
        <end position="402"/>
    </location>
</feature>
<proteinExistence type="predicted"/>
<dbReference type="InterPro" id="IPR036028">
    <property type="entry name" value="SH3-like_dom_sf"/>
</dbReference>
<dbReference type="Gene3D" id="2.30.30.40">
    <property type="entry name" value="SH3 Domains"/>
    <property type="match status" value="1"/>
</dbReference>
<dbReference type="GO" id="GO:0008289">
    <property type="term" value="F:lipid binding"/>
    <property type="evidence" value="ECO:0007669"/>
    <property type="project" value="TreeGrafter"/>
</dbReference>
<dbReference type="PANTHER" id="PTHR47174">
    <property type="entry name" value="BRIDGING INTEGRATOR 3"/>
    <property type="match status" value="1"/>
</dbReference>
<dbReference type="GO" id="GO:0031097">
    <property type="term" value="C:medial cortex"/>
    <property type="evidence" value="ECO:0007669"/>
    <property type="project" value="TreeGrafter"/>
</dbReference>
<dbReference type="InterPro" id="IPR027267">
    <property type="entry name" value="AH/BAR_dom_sf"/>
</dbReference>
<evidence type="ECO:0000256" key="2">
    <source>
        <dbReference type="PROSITE-ProRule" id="PRU00192"/>
    </source>
</evidence>
<dbReference type="GO" id="GO:0043332">
    <property type="term" value="C:mating projection tip"/>
    <property type="evidence" value="ECO:0007669"/>
    <property type="project" value="TreeGrafter"/>
</dbReference>
<gene>
    <name evidence="6" type="ORF">GcM3_001014</name>
</gene>
<dbReference type="InterPro" id="IPR046982">
    <property type="entry name" value="BIN3/RVS161-like"/>
</dbReference>
<dbReference type="GO" id="GO:0006897">
    <property type="term" value="P:endocytosis"/>
    <property type="evidence" value="ECO:0007669"/>
    <property type="project" value="InterPro"/>
</dbReference>
<accession>A0A420JBI3</accession>
<dbReference type="InterPro" id="IPR004148">
    <property type="entry name" value="BAR_dom"/>
</dbReference>
<feature type="compositionally biased region" description="Polar residues" evidence="3">
    <location>
        <begin position="278"/>
        <end position="311"/>
    </location>
</feature>
<feature type="compositionally biased region" description="Polar residues" evidence="3">
    <location>
        <begin position="320"/>
        <end position="341"/>
    </location>
</feature>
<dbReference type="STRING" id="62708.A0A420JBI3"/>
<dbReference type="EMBL" id="MCBQ01000127">
    <property type="protein sequence ID" value="RKF84131.1"/>
    <property type="molecule type" value="Genomic_DNA"/>
</dbReference>
<dbReference type="PROSITE" id="PS51021">
    <property type="entry name" value="BAR"/>
    <property type="match status" value="1"/>
</dbReference>
<name>A0A420JBI3_9PEZI</name>
<dbReference type="PROSITE" id="PS50002">
    <property type="entry name" value="SH3"/>
    <property type="match status" value="1"/>
</dbReference>
<dbReference type="Pfam" id="PF03114">
    <property type="entry name" value="BAR"/>
    <property type="match status" value="1"/>
</dbReference>
<keyword evidence="1 2" id="KW-0728">SH3 domain</keyword>
<evidence type="ECO:0000256" key="3">
    <source>
        <dbReference type="SAM" id="MobiDB-lite"/>
    </source>
</evidence>
<dbReference type="Gene3D" id="1.20.1270.60">
    <property type="entry name" value="Arfaptin homology (AH) domain/BAR domain"/>
    <property type="match status" value="1"/>
</dbReference>
<dbReference type="SUPFAM" id="SSF50044">
    <property type="entry name" value="SH3-domain"/>
    <property type="match status" value="1"/>
</dbReference>